<evidence type="ECO:0000256" key="1">
    <source>
        <dbReference type="ARBA" id="ARBA00022737"/>
    </source>
</evidence>
<dbReference type="Gene3D" id="1.10.10.10">
    <property type="entry name" value="Winged helix-like DNA-binding domain superfamily/Winged helix DNA-binding domain"/>
    <property type="match status" value="1"/>
</dbReference>
<proteinExistence type="predicted"/>
<organism evidence="4 5">
    <name type="scientific">Brassica carinata</name>
    <name type="common">Ethiopian mustard</name>
    <name type="synonym">Abyssinian cabbage</name>
    <dbReference type="NCBI Taxonomy" id="52824"/>
    <lineage>
        <taxon>Eukaryota</taxon>
        <taxon>Viridiplantae</taxon>
        <taxon>Streptophyta</taxon>
        <taxon>Embryophyta</taxon>
        <taxon>Tracheophyta</taxon>
        <taxon>Spermatophyta</taxon>
        <taxon>Magnoliopsida</taxon>
        <taxon>eudicotyledons</taxon>
        <taxon>Gunneridae</taxon>
        <taxon>Pentapetalae</taxon>
        <taxon>rosids</taxon>
        <taxon>malvids</taxon>
        <taxon>Brassicales</taxon>
        <taxon>Brassicaceae</taxon>
        <taxon>Brassiceae</taxon>
        <taxon>Brassica</taxon>
    </lineage>
</organism>
<keyword evidence="2" id="KW-0611">Plant defense</keyword>
<dbReference type="OrthoDB" id="3794806at2759"/>
<dbReference type="EMBL" id="JAAMPC010000004">
    <property type="protein sequence ID" value="KAG2317202.1"/>
    <property type="molecule type" value="Genomic_DNA"/>
</dbReference>
<reference evidence="4 5" key="1">
    <citation type="submission" date="2020-02" db="EMBL/GenBank/DDBJ databases">
        <authorList>
            <person name="Ma Q."/>
            <person name="Huang Y."/>
            <person name="Song X."/>
            <person name="Pei D."/>
        </authorList>
    </citation>
    <scope>NUCLEOTIDE SEQUENCE [LARGE SCALE GENOMIC DNA]</scope>
    <source>
        <strain evidence="4">Sxm20200214</strain>
        <tissue evidence="4">Leaf</tissue>
    </source>
</reference>
<dbReference type="Proteomes" id="UP000886595">
    <property type="component" value="Unassembled WGS sequence"/>
</dbReference>
<evidence type="ECO:0000256" key="2">
    <source>
        <dbReference type="ARBA" id="ARBA00022821"/>
    </source>
</evidence>
<feature type="domain" description="Disease resistance protein winged helix" evidence="3">
    <location>
        <begin position="30"/>
        <end position="84"/>
    </location>
</feature>
<keyword evidence="5" id="KW-1185">Reference proteome</keyword>
<evidence type="ECO:0000313" key="4">
    <source>
        <dbReference type="EMBL" id="KAG2317202.1"/>
    </source>
</evidence>
<name>A0A8X8B191_BRACI</name>
<keyword evidence="1" id="KW-0677">Repeat</keyword>
<dbReference type="PANTHER" id="PTHR23155:SF1192">
    <property type="entry name" value="DISEASE RESISTANCE PROTEIN RFL1-RELATED"/>
    <property type="match status" value="1"/>
</dbReference>
<protein>
    <recommendedName>
        <fullName evidence="3">Disease resistance protein winged helix domain-containing protein</fullName>
    </recommendedName>
</protein>
<dbReference type="InterPro" id="IPR058922">
    <property type="entry name" value="WHD_DRP"/>
</dbReference>
<dbReference type="AlphaFoldDB" id="A0A8X8B191"/>
<dbReference type="GO" id="GO:0098542">
    <property type="term" value="P:defense response to other organism"/>
    <property type="evidence" value="ECO:0007669"/>
    <property type="project" value="TreeGrafter"/>
</dbReference>
<dbReference type="Pfam" id="PF23559">
    <property type="entry name" value="WHD_DRP"/>
    <property type="match status" value="1"/>
</dbReference>
<accession>A0A8X8B191</accession>
<comment type="caution">
    <text evidence="4">The sequence shown here is derived from an EMBL/GenBank/DDBJ whole genome shotgun (WGS) entry which is preliminary data.</text>
</comment>
<sequence length="114" mass="13045">MKTNILSVLKFSYDSLRRESIKSCFLHCALFPEDYKIDTERLIEYWLSEGFLGEYPDTKRAINKGHDVLGTLINASLLSKVGTAVQEKSRCMTCCGRWPYGLHPISGDWKILIL</sequence>
<dbReference type="InterPro" id="IPR036388">
    <property type="entry name" value="WH-like_DNA-bd_sf"/>
</dbReference>
<dbReference type="FunFam" id="1.10.10.10:FF:000322">
    <property type="entry name" value="Probable disease resistance protein At1g63360"/>
    <property type="match status" value="1"/>
</dbReference>
<dbReference type="InterPro" id="IPR044974">
    <property type="entry name" value="Disease_R_plants"/>
</dbReference>
<evidence type="ECO:0000259" key="3">
    <source>
        <dbReference type="Pfam" id="PF23559"/>
    </source>
</evidence>
<gene>
    <name evidence="4" type="ORF">Bca52824_020324</name>
</gene>
<evidence type="ECO:0000313" key="5">
    <source>
        <dbReference type="Proteomes" id="UP000886595"/>
    </source>
</evidence>
<dbReference type="PANTHER" id="PTHR23155">
    <property type="entry name" value="DISEASE RESISTANCE PROTEIN RP"/>
    <property type="match status" value="1"/>
</dbReference>